<name>A0A1I0XZP2_9PSEU</name>
<evidence type="ECO:0000313" key="1">
    <source>
        <dbReference type="EMBL" id="SFB06442.1"/>
    </source>
</evidence>
<protein>
    <submittedName>
        <fullName evidence="1">Uncharacterized protein</fullName>
    </submittedName>
</protein>
<evidence type="ECO:0000313" key="2">
    <source>
        <dbReference type="Proteomes" id="UP000243799"/>
    </source>
</evidence>
<dbReference type="EMBL" id="FOKG01000004">
    <property type="protein sequence ID" value="SFB06442.1"/>
    <property type="molecule type" value="Genomic_DNA"/>
</dbReference>
<organism evidence="1 2">
    <name type="scientific">Amycolatopsis marina</name>
    <dbReference type="NCBI Taxonomy" id="490629"/>
    <lineage>
        <taxon>Bacteria</taxon>
        <taxon>Bacillati</taxon>
        <taxon>Actinomycetota</taxon>
        <taxon>Actinomycetes</taxon>
        <taxon>Pseudonocardiales</taxon>
        <taxon>Pseudonocardiaceae</taxon>
        <taxon>Amycolatopsis</taxon>
    </lineage>
</organism>
<reference evidence="2" key="1">
    <citation type="submission" date="2016-10" db="EMBL/GenBank/DDBJ databases">
        <authorList>
            <person name="Varghese N."/>
            <person name="Submissions S."/>
        </authorList>
    </citation>
    <scope>NUCLEOTIDE SEQUENCE [LARGE SCALE GENOMIC DNA]</scope>
    <source>
        <strain evidence="2">CGMCC 4.3568</strain>
    </source>
</reference>
<sequence length="93" mass="10719">MPRPGENRPEARTRPGQYGRAAVEHVLATEHWHGWEEMLAWLRASGNNDPELNPDEMRGIRQDAERAWEMGLPFSNDAQQLKSTLNQARRDRG</sequence>
<dbReference type="OrthoDB" id="3630259at2"/>
<gene>
    <name evidence="1" type="ORF">SAMN05216266_104135</name>
</gene>
<dbReference type="RefSeq" id="WP_091671847.1">
    <property type="nucleotide sequence ID" value="NZ_FOKG01000004.1"/>
</dbReference>
<dbReference type="AlphaFoldDB" id="A0A1I0XZP2"/>
<dbReference type="Proteomes" id="UP000243799">
    <property type="component" value="Unassembled WGS sequence"/>
</dbReference>
<keyword evidence="2" id="KW-1185">Reference proteome</keyword>
<proteinExistence type="predicted"/>
<accession>A0A1I0XZP2</accession>